<evidence type="ECO:0000313" key="4">
    <source>
        <dbReference type="Proteomes" id="UP000016932"/>
    </source>
</evidence>
<accession>N1Q905</accession>
<keyword evidence="2" id="KW-0812">Transmembrane</keyword>
<dbReference type="HOGENOM" id="CLU_419850_0_0_1"/>
<feature type="region of interest" description="Disordered" evidence="1">
    <location>
        <begin position="45"/>
        <end position="120"/>
    </location>
</feature>
<dbReference type="EMBL" id="KB446555">
    <property type="protein sequence ID" value="EME89359.1"/>
    <property type="molecule type" value="Genomic_DNA"/>
</dbReference>
<keyword evidence="2" id="KW-1133">Transmembrane helix</keyword>
<dbReference type="GeneID" id="19332544"/>
<protein>
    <submittedName>
        <fullName evidence="3">Uncharacterized protein</fullName>
    </submittedName>
</protein>
<evidence type="ECO:0000256" key="2">
    <source>
        <dbReference type="SAM" id="Phobius"/>
    </source>
</evidence>
<evidence type="ECO:0000313" key="3">
    <source>
        <dbReference type="EMBL" id="EME89359.1"/>
    </source>
</evidence>
<proteinExistence type="predicted"/>
<feature type="compositionally biased region" description="Polar residues" evidence="1">
    <location>
        <begin position="48"/>
        <end position="63"/>
    </location>
</feature>
<sequence>MYRHTVYSASVSCADLELGPPVIESTSVVSSIMCPLPITTAAALPQDSLPTNNPVNQTTQSARTAVLDSEGESDLNPRKTSEKNQKEGPTSQQEAADESAPEEKQADESTSEEDQADEGKYCILPDMLNRGIRKELVQHLNQSKSAYRTVFIARDSSPRGKKWQQLAFDNIRKHLEFLGQEYIDMPILILSTEEMLSASFPFFPGQAFYHDILYARSATNDPSRTRMPYLSYTNKRQKSVEIANVNSVLVTSLVVDFLHEVKAANRSVFAVNDSITAQPSNLASFCAAFNFTLLQISITASQLEQTFAEKLEGARRDSSCLGERHKRVWFRFNSETLAHQFYGIRESSAIDLILAWCRKTQDGKDITSAQARIGLGRARAKKPFNDAGGDFREVQRQDGSDDRVPYSLCLILLIGIFISRSALVVRFFSLFFFFPFFHRCTTAFCLKRNDFVLYFTLLLRRDLLASTIRYYKTNHVGCLAVYHSKRHTHRRRCPTAPRDRVRYTYDNDRVRPPAINYLTALPESQTPRRYSPSPPPGYMSDSAPTQSSFMPLPDVYAPFNDQSLDNASVSNTNIADNATPEHQQEFEFVETSQMTVADAGEGLGFGFGDDNTGGGRDIASEEAIGGVAECGDKDDSLDGRPFGSSTAGAWFIG</sequence>
<dbReference type="VEuPathDB" id="FungiDB:MYCFIDRAFT_170814"/>
<feature type="transmembrane region" description="Helical" evidence="2">
    <location>
        <begin position="410"/>
        <end position="437"/>
    </location>
</feature>
<reference evidence="3 4" key="1">
    <citation type="journal article" date="2012" name="PLoS Pathog.">
        <title>Diverse lifestyles and strategies of plant pathogenesis encoded in the genomes of eighteen Dothideomycetes fungi.</title>
        <authorList>
            <person name="Ohm R.A."/>
            <person name="Feau N."/>
            <person name="Henrissat B."/>
            <person name="Schoch C.L."/>
            <person name="Horwitz B.A."/>
            <person name="Barry K.W."/>
            <person name="Condon B.J."/>
            <person name="Copeland A.C."/>
            <person name="Dhillon B."/>
            <person name="Glaser F."/>
            <person name="Hesse C.N."/>
            <person name="Kosti I."/>
            <person name="LaButti K."/>
            <person name="Lindquist E.A."/>
            <person name="Lucas S."/>
            <person name="Salamov A.A."/>
            <person name="Bradshaw R.E."/>
            <person name="Ciuffetti L."/>
            <person name="Hamelin R.C."/>
            <person name="Kema G.H.J."/>
            <person name="Lawrence C."/>
            <person name="Scott J.A."/>
            <person name="Spatafora J.W."/>
            <person name="Turgeon B.G."/>
            <person name="de Wit P.J.G.M."/>
            <person name="Zhong S."/>
            <person name="Goodwin S.B."/>
            <person name="Grigoriev I.V."/>
        </authorList>
    </citation>
    <scope>NUCLEOTIDE SEQUENCE [LARGE SCALE GENOMIC DNA]</scope>
    <source>
        <strain evidence="3 4">CIRAD86</strain>
    </source>
</reference>
<organism evidence="3 4">
    <name type="scientific">Pseudocercospora fijiensis (strain CIRAD86)</name>
    <name type="common">Black leaf streak disease fungus</name>
    <name type="synonym">Mycosphaerella fijiensis</name>
    <dbReference type="NCBI Taxonomy" id="383855"/>
    <lineage>
        <taxon>Eukaryota</taxon>
        <taxon>Fungi</taxon>
        <taxon>Dikarya</taxon>
        <taxon>Ascomycota</taxon>
        <taxon>Pezizomycotina</taxon>
        <taxon>Dothideomycetes</taxon>
        <taxon>Dothideomycetidae</taxon>
        <taxon>Mycosphaerellales</taxon>
        <taxon>Mycosphaerellaceae</taxon>
        <taxon>Pseudocercospora</taxon>
    </lineage>
</organism>
<name>N1Q905_PSEFD</name>
<dbReference type="RefSeq" id="XP_007922022.1">
    <property type="nucleotide sequence ID" value="XM_007923831.1"/>
</dbReference>
<dbReference type="AlphaFoldDB" id="N1Q905"/>
<evidence type="ECO:0000256" key="1">
    <source>
        <dbReference type="SAM" id="MobiDB-lite"/>
    </source>
</evidence>
<keyword evidence="2" id="KW-0472">Membrane</keyword>
<gene>
    <name evidence="3" type="ORF">MYCFIDRAFT_170814</name>
</gene>
<keyword evidence="4" id="KW-1185">Reference proteome</keyword>
<dbReference type="KEGG" id="pfj:MYCFIDRAFT_170814"/>
<feature type="compositionally biased region" description="Basic and acidic residues" evidence="1">
    <location>
        <begin position="75"/>
        <end position="86"/>
    </location>
</feature>
<dbReference type="Proteomes" id="UP000016932">
    <property type="component" value="Unassembled WGS sequence"/>
</dbReference>
<feature type="region of interest" description="Disordered" evidence="1">
    <location>
        <begin position="524"/>
        <end position="544"/>
    </location>
</feature>